<feature type="signal peptide" evidence="2">
    <location>
        <begin position="1"/>
        <end position="28"/>
    </location>
</feature>
<evidence type="ECO:0000313" key="3">
    <source>
        <dbReference type="EMBL" id="RLP84020.1"/>
    </source>
</evidence>
<comment type="caution">
    <text evidence="3">The sequence shown here is derived from an EMBL/GenBank/DDBJ whole genome shotgun (WGS) entry which is preliminary data.</text>
</comment>
<evidence type="ECO:0000313" key="4">
    <source>
        <dbReference type="Proteomes" id="UP000269438"/>
    </source>
</evidence>
<dbReference type="Gene3D" id="2.60.40.10">
    <property type="entry name" value="Immunoglobulins"/>
    <property type="match status" value="1"/>
</dbReference>
<name>A0A3L7AWW6_9MICO</name>
<dbReference type="GO" id="GO:0005975">
    <property type="term" value="P:carbohydrate metabolic process"/>
    <property type="evidence" value="ECO:0007669"/>
    <property type="project" value="UniProtKB-ARBA"/>
</dbReference>
<sequence>MHTRFARAASALALSTFIIGAGAGAAFAAPAADANAGIPDNALRACLAEQIPGGVVTPESIAALTTIDCAGRGIIDLTGLEQATGATDIDLSNNLVEDVLPTALQSLTAQLNLSSNRIAGVHGFDPERVDVTNQDVTIVSVDASYTDTEFVSTAMVVPFAESPGFENLLTDVPFKGNADGDRLFPISGPDETVARYNFSDSTGRFTGVLNFPLTRYTVAITPVTTSDILADGTARGAVRITLTDKSGAGVPDVAFGWSLPGNLSVVEQGVGFRTDANGVNLLEVTSDQPGPQELILNIGNSTFPQTFTFVAPTAVVTDPTPTATPAAVAAPVSNRGGQLAHTGAANWMPLALGAGVLALAGAGLTVLRVRRSRAGVSAE</sequence>
<feature type="transmembrane region" description="Helical" evidence="1">
    <location>
        <begin position="347"/>
        <end position="367"/>
    </location>
</feature>
<dbReference type="Proteomes" id="UP000269438">
    <property type="component" value="Unassembled WGS sequence"/>
</dbReference>
<feature type="chain" id="PRO_5018232470" description="LPXTG cell wall anchor domain-containing protein" evidence="2">
    <location>
        <begin position="29"/>
        <end position="379"/>
    </location>
</feature>
<evidence type="ECO:0008006" key="5">
    <source>
        <dbReference type="Google" id="ProtNLM"/>
    </source>
</evidence>
<dbReference type="SUPFAM" id="SSF49373">
    <property type="entry name" value="Invasin/intimin cell-adhesion fragments"/>
    <property type="match status" value="1"/>
</dbReference>
<evidence type="ECO:0000256" key="1">
    <source>
        <dbReference type="SAM" id="Phobius"/>
    </source>
</evidence>
<keyword evidence="2" id="KW-0732">Signal</keyword>
<dbReference type="OrthoDB" id="2579959at2"/>
<dbReference type="InterPro" id="IPR008964">
    <property type="entry name" value="Invasin/intimin_cell_adhesion"/>
</dbReference>
<dbReference type="RefSeq" id="WP_121687640.1">
    <property type="nucleotide sequence ID" value="NZ_RCUY01000002.1"/>
</dbReference>
<dbReference type="Gene3D" id="3.80.10.10">
    <property type="entry name" value="Ribonuclease Inhibitor"/>
    <property type="match status" value="1"/>
</dbReference>
<keyword evidence="1" id="KW-0812">Transmembrane</keyword>
<proteinExistence type="predicted"/>
<protein>
    <recommendedName>
        <fullName evidence="5">LPXTG cell wall anchor domain-containing protein</fullName>
    </recommendedName>
</protein>
<dbReference type="EMBL" id="RCUY01000002">
    <property type="protein sequence ID" value="RLP84020.1"/>
    <property type="molecule type" value="Genomic_DNA"/>
</dbReference>
<keyword evidence="4" id="KW-1185">Reference proteome</keyword>
<evidence type="ECO:0000256" key="2">
    <source>
        <dbReference type="SAM" id="SignalP"/>
    </source>
</evidence>
<reference evidence="3 4" key="1">
    <citation type="submission" date="2018-10" db="EMBL/GenBank/DDBJ databases">
        <authorList>
            <person name="Li J."/>
        </authorList>
    </citation>
    <scope>NUCLEOTIDE SEQUENCE [LARGE SCALE GENOMIC DNA]</scope>
    <source>
        <strain evidence="3 4">JCM 11654</strain>
    </source>
</reference>
<keyword evidence="1" id="KW-0472">Membrane</keyword>
<keyword evidence="1" id="KW-1133">Transmembrane helix</keyword>
<organism evidence="3 4">
    <name type="scientific">Mycetocola lacteus</name>
    <dbReference type="NCBI Taxonomy" id="76637"/>
    <lineage>
        <taxon>Bacteria</taxon>
        <taxon>Bacillati</taxon>
        <taxon>Actinomycetota</taxon>
        <taxon>Actinomycetes</taxon>
        <taxon>Micrococcales</taxon>
        <taxon>Microbacteriaceae</taxon>
        <taxon>Mycetocola</taxon>
    </lineage>
</organism>
<gene>
    <name evidence="3" type="ORF">D9V34_04260</name>
</gene>
<dbReference type="InterPro" id="IPR032675">
    <property type="entry name" value="LRR_dom_sf"/>
</dbReference>
<dbReference type="AlphaFoldDB" id="A0A3L7AWW6"/>
<accession>A0A3L7AWW6</accession>
<dbReference type="InterPro" id="IPR013783">
    <property type="entry name" value="Ig-like_fold"/>
</dbReference>